<dbReference type="GO" id="GO:0016301">
    <property type="term" value="F:kinase activity"/>
    <property type="evidence" value="ECO:0007669"/>
    <property type="project" value="UniProtKB-KW"/>
</dbReference>
<dbReference type="Gene3D" id="1.25.10.10">
    <property type="entry name" value="Leucine-rich Repeat Variant"/>
    <property type="match status" value="7"/>
</dbReference>
<evidence type="ECO:0000256" key="4">
    <source>
        <dbReference type="PROSITE-ProRule" id="PRU00103"/>
    </source>
</evidence>
<dbReference type="Pfam" id="PF24987">
    <property type="entry name" value="HEAT_EF3_N"/>
    <property type="match status" value="2"/>
</dbReference>
<accession>A0A6P9A535</accession>
<dbReference type="SUPFAM" id="SSF48371">
    <property type="entry name" value="ARM repeat"/>
    <property type="match status" value="5"/>
</dbReference>
<dbReference type="GO" id="GO:0000226">
    <property type="term" value="P:microtubule cytoskeleton organization"/>
    <property type="evidence" value="ECO:0007669"/>
    <property type="project" value="UniProtKB-ARBA"/>
</dbReference>
<keyword evidence="2" id="KW-0597">Phosphoprotein</keyword>
<dbReference type="GO" id="GO:0034198">
    <property type="term" value="P:cellular response to amino acid starvation"/>
    <property type="evidence" value="ECO:0007669"/>
    <property type="project" value="TreeGrafter"/>
</dbReference>
<dbReference type="PROSITE" id="PS50077">
    <property type="entry name" value="HEAT_REPEAT"/>
    <property type="match status" value="3"/>
</dbReference>
<dbReference type="Pfam" id="PF25801">
    <property type="entry name" value="HEAT_GCN1_C_2"/>
    <property type="match status" value="1"/>
</dbReference>
<dbReference type="Pfam" id="PF24984">
    <property type="entry name" value="HEAT_EF3_GNC1"/>
    <property type="match status" value="1"/>
</dbReference>
<protein>
    <submittedName>
        <fullName evidence="8">EIF-2-alpha kinase activator GCN1</fullName>
    </submittedName>
</protein>
<dbReference type="GeneID" id="117652084"/>
<dbReference type="GO" id="GO:0006417">
    <property type="term" value="P:regulation of translation"/>
    <property type="evidence" value="ECO:0007669"/>
    <property type="project" value="TreeGrafter"/>
</dbReference>
<dbReference type="InterPro" id="IPR016024">
    <property type="entry name" value="ARM-type_fold"/>
</dbReference>
<evidence type="ECO:0000256" key="2">
    <source>
        <dbReference type="ARBA" id="ARBA00022553"/>
    </source>
</evidence>
<dbReference type="Proteomes" id="UP000515158">
    <property type="component" value="Unplaced"/>
</dbReference>
<evidence type="ECO:0000256" key="3">
    <source>
        <dbReference type="ARBA" id="ARBA00022737"/>
    </source>
</evidence>
<reference evidence="8" key="1">
    <citation type="submission" date="2025-08" db="UniProtKB">
        <authorList>
            <consortium name="RefSeq"/>
        </authorList>
    </citation>
    <scope>IDENTIFICATION</scope>
    <source>
        <tissue evidence="8">Total insect</tissue>
    </source>
</reference>
<dbReference type="Pfam" id="PF24993">
    <property type="entry name" value="GNC1_N"/>
    <property type="match status" value="1"/>
</dbReference>
<evidence type="ECO:0000259" key="6">
    <source>
        <dbReference type="SMART" id="SM01349"/>
    </source>
</evidence>
<sequence>MADTELAKSLKDLPSRIQSASTKERQQVIKHVISILSNPGITEQVVRGLCRLLPITLPRYSDSRSKAAVCQLISALLKHHKEWTVKHLTASLGEVANGYKSLVPTRNTSLTALQALIWSCMVVEVGFQDASDACKSEFPALFEAQAVLLCAVVSSNLRKSKLKVCRLTYKMWKSSSSVIDLYVSTLQSLKEPSFQYIVFGSYLIHHLVNDSNAELVKKFKANLLDMFIKVAVSVKVKPPVYVVDESCALLRQLTHDEFKGQLLPAVQKAMLRNPEIILECVGHIISAVSLDLSQYASDIGKSLAANLHSKEDLARVESADACKRLAQQCSDATAIEQLLNQIFAVFHGSEGKLTVAEQKISVLQGAGNLSFNTVSGSSVQKLATIAAEQFIKVVGIEAHEKTLVHALEMMSLWCSKFTNEIPASVIDGLKKSLGLKTSTAPIRTAIIQCMSCCFTSNTAHLGTDLVPLLLKTIEKGASQQTQAPVVTEALAAACLLLKLCSSEGTVSETQLSSVFPAITDPEKQLFVAEKFLLVASDEALNNVMNLSEQLLVNHVDKLEGRSQPFHRAIIFCLTCGSANVKVHSRNVVKKMVSSLGGTEIARALLREFTHSLETLKIQYTSSKEAKENKENSEGGTGPGGGPEATPQSLVGCLTALCSANGLTPEDAFYIAQESLIASNHPAIAAVAPELWLKIVRHMNCEPATLLARLSQNIRTTLIDNYKPTPIMEKTLALVVKISPNIILPHLLARVNDGLNDQSLLHISKDEYFIFQTPEGVLYDKSCIGKNDDSLLNNKNMKRESKVYSYKEQLEEMALRRELEEKKRREGKLKEPELNPKQKEAMKIQLEKESAIRSRLTVLKNRLDNCISMLRAALEGNPTHLSRYFREILPSILTNLKSPLAAPDLCGLYVQLQKGVFSSSHMILADLVGHVTLRLHKPMCDLDSAWEDEKLDAAVARTLNLLHKATVRPRSETIKDQDKKIILPAPAFCYCFTFIKKALVHPSVQKDEILMTKGIQIVSAHAQMQGGVVEPKDGIDLFHPDLLPRRLMFELLIGIISVSTGRLQQLASAALMDVAASGSALEGYARASEDEIDSLLSALQNQDTNVRDAALRGLAAMVAAFPTFKTNPEQAVRVTRRIWVARFDVVEENRELASKLWTAAALKLDEVLWMGLLLDVVHPVDVVQTSAAEALAALLKEFEAPIPQVIENLLGIYKEKLTMIPAKVDSFGRIEEEAIDVWEPRRGVALALKELAPLLTHSQVSSLAQFFVSNGLGDRNEEVRKNMLSAALASVDLHGKDTINSLLPVFENFLDKAPDSGKFDAVRQSIVILMGSLARHLDRDDPKVKPIVSRLVDALSTPSQQVQEAVANCLPHLVPAVKDEAPVLIKKLMDQLLESSVYGERRGAAYGLAGIIKGMGILALKQYDVMTTLTEAIQDKKNYRHREGALLAFEMLCNMLGRLFEPYIVHVLPHLLLCFGDGNQYVRDATDETARIVMSKLSAHGVKLVLPSLLTALEEDSWRTKTGSVELLGAMAYCAPKQLSSCLPSIVPKLIEVLSDSHTKVQNAGAQALRLIGSVIRNPEIQAIVPVLLEALQDPSHRTATCLQTLLETQFVHFIDAPSLALIMPVVQRAFMDRATETRKMAAQIIGNMYSLTDQKDLMPYLPTIVPGLKSSLLDPVPEVRSVSARALGAMVRGMGEQTFEDLLPWLMTTLTSESSSVDRSGAAQGLSEVVSGLGVEKMHKLMPEIIATAERPDIAPHVKDGYIMMFIYMPSAFHDDFTPYISQIINPILKALADENEYVRETALKAGQRIVNLYAESAIMLLLPELEKGLFDDNWRIRYSSVQLLGDLLYRISGVSGKMSTETADEDDNFGTEQSHRAIIDILGPLRRNRVLAGLYMGRSDVALMVRQAALHVWKVVVTNTPRTLREILPTLFSLLLGCLASTSYDKRQVAARTLGDLVRKLGERVLPEIIPILERGLESDQADQRQGVCIGLSEIMESTSRDMVLTFVNSLVPTVRKAMCDPLPEVREAAARTFDSLHSTVGVRALDDILPSMLNQLSDPDPHVVECTLDGLRQVMAIKSRVVLPYLVPQLTAPPVNTKALSILASVAGEALTRYLSKILPALLTALSGAQGTPQEAQEMEYCQAVVLSVNDEVGVRTIVDSLLESSRSDNAACRRSATALLCAFCGQTRANYTQHVPQLLRGIIHLYADTDQGVLVMSCEALAAVFKTLEVTASTAYVGDIKQAIRFAAGDLKGQQYMPGFCLPKGITPMLPMFREAVLNGPPEIKEVAAYCIGDMIKLITNEALAPSVVHITGPLIRILGDRFNWPVKAAVLDTLSLLLSKVGAMLKQFLPQLQTTFVKALNDGNRIVRVKAAVATGHLIKIHTRPDPIYTELHNSIKNLEDSSIRETMLQALRYMITAAGDKMSEPIRRAIHQTLIGMLSHPEDVSRCAAAGCLGAMCRWFSPEQLNVVLSDHLLSDDTSLDWMLRHGRSSALFVALKECPSVVYTDNFCDKLHRVILSFLVADRVQIAQNGIRCCGYLFDHLMLNEKPLPQTLISPFIRTMNHSSNEVKQLVSRVCSYLARRHDRKTFTPELLKVTLPMLVNGTKEKNSYVKADSEIALVSVLRLRQGEEMLQYCLGLLDAGAQESLMDVISKVLRKVANQPETKEEELDDTLVT</sequence>
<gene>
    <name evidence="8" type="primary">LOC117652084</name>
</gene>
<evidence type="ECO:0000313" key="7">
    <source>
        <dbReference type="Proteomes" id="UP000515158"/>
    </source>
</evidence>
<comment type="similarity">
    <text evidence="1">Belongs to the GCN1 family.</text>
</comment>
<feature type="repeat" description="HEAT" evidence="4">
    <location>
        <begin position="2012"/>
        <end position="2049"/>
    </location>
</feature>
<dbReference type="FunFam" id="1.25.10.10:FF:000162">
    <property type="entry name" value="GCN1, eIF2 alpha kinase activator homolog"/>
    <property type="match status" value="1"/>
</dbReference>
<dbReference type="FunFam" id="1.25.10.10:FF:000090">
    <property type="entry name" value="eIF-2-alpha kinase activator GCN1"/>
    <property type="match status" value="1"/>
</dbReference>
<name>A0A6P9A535_THRPL</name>
<dbReference type="InterPro" id="IPR034085">
    <property type="entry name" value="TOG"/>
</dbReference>
<feature type="domain" description="TOG" evidence="6">
    <location>
        <begin position="1371"/>
        <end position="1604"/>
    </location>
</feature>
<proteinExistence type="inferred from homology"/>
<keyword evidence="7" id="KW-1185">Reference proteome</keyword>
<dbReference type="Pfam" id="PF23271">
    <property type="entry name" value="HEAT_GCN1"/>
    <property type="match status" value="1"/>
</dbReference>
<dbReference type="OrthoDB" id="5148094at2759"/>
<dbReference type="RefSeq" id="XP_034252635.1">
    <property type="nucleotide sequence ID" value="XM_034396744.1"/>
</dbReference>
<feature type="domain" description="TOG" evidence="6">
    <location>
        <begin position="1812"/>
        <end position="2071"/>
    </location>
</feature>
<feature type="repeat" description="HEAT" evidence="4">
    <location>
        <begin position="1545"/>
        <end position="1582"/>
    </location>
</feature>
<dbReference type="KEGG" id="tpal:117652084"/>
<feature type="repeat" description="HEAT" evidence="4">
    <location>
        <begin position="1664"/>
        <end position="1702"/>
    </location>
</feature>
<organism evidence="8">
    <name type="scientific">Thrips palmi</name>
    <name type="common">Melon thrips</name>
    <dbReference type="NCBI Taxonomy" id="161013"/>
    <lineage>
        <taxon>Eukaryota</taxon>
        <taxon>Metazoa</taxon>
        <taxon>Ecdysozoa</taxon>
        <taxon>Arthropoda</taxon>
        <taxon>Hexapoda</taxon>
        <taxon>Insecta</taxon>
        <taxon>Pterygota</taxon>
        <taxon>Neoptera</taxon>
        <taxon>Paraneoptera</taxon>
        <taxon>Thysanoptera</taxon>
        <taxon>Terebrantia</taxon>
        <taxon>Thripoidea</taxon>
        <taxon>Thripidae</taxon>
        <taxon>Thrips</taxon>
    </lineage>
</organism>
<dbReference type="FunFam" id="1.25.10.10:FF:000096">
    <property type="entry name" value="eIF-2-alpha kinase activator gcn1"/>
    <property type="match status" value="1"/>
</dbReference>
<dbReference type="InterPro" id="IPR011989">
    <property type="entry name" value="ARM-like"/>
</dbReference>
<dbReference type="InParanoid" id="A0A6P9A535"/>
<evidence type="ECO:0000256" key="1">
    <source>
        <dbReference type="ARBA" id="ARBA00007366"/>
    </source>
</evidence>
<dbReference type="GO" id="GO:0019887">
    <property type="term" value="F:protein kinase regulator activity"/>
    <property type="evidence" value="ECO:0007669"/>
    <property type="project" value="TreeGrafter"/>
</dbReference>
<dbReference type="InterPro" id="IPR021133">
    <property type="entry name" value="HEAT_type_2"/>
</dbReference>
<keyword evidence="3" id="KW-0677">Repeat</keyword>
<keyword evidence="8" id="KW-0418">Kinase</keyword>
<dbReference type="FunCoup" id="A0A6P9A535">
    <property type="interactions" value="2023"/>
</dbReference>
<feature type="compositionally biased region" description="Basic and acidic residues" evidence="5">
    <location>
        <begin position="623"/>
        <end position="632"/>
    </location>
</feature>
<dbReference type="InterPro" id="IPR056810">
    <property type="entry name" value="GNC1-like_N"/>
</dbReference>
<feature type="region of interest" description="Disordered" evidence="5">
    <location>
        <begin position="619"/>
        <end position="644"/>
    </location>
</feature>
<dbReference type="InterPro" id="IPR057546">
    <property type="entry name" value="HEAT_GCN1"/>
</dbReference>
<dbReference type="PANTHER" id="PTHR23346:SF7">
    <property type="entry name" value="STALLED RIBOSOME SENSOR GCN1"/>
    <property type="match status" value="1"/>
</dbReference>
<evidence type="ECO:0000256" key="5">
    <source>
        <dbReference type="SAM" id="MobiDB-lite"/>
    </source>
</evidence>
<evidence type="ECO:0000313" key="8">
    <source>
        <dbReference type="RefSeq" id="XP_034252635.1"/>
    </source>
</evidence>
<dbReference type="SMART" id="SM01349">
    <property type="entry name" value="TOG"/>
    <property type="match status" value="2"/>
</dbReference>
<dbReference type="PANTHER" id="PTHR23346">
    <property type="entry name" value="TRANSLATIONAL ACTIVATOR GCN1-RELATED"/>
    <property type="match status" value="1"/>
</dbReference>
<keyword evidence="8" id="KW-0808">Transferase</keyword>
<dbReference type="GO" id="GO:0005829">
    <property type="term" value="C:cytosol"/>
    <property type="evidence" value="ECO:0007669"/>
    <property type="project" value="TreeGrafter"/>
</dbReference>